<dbReference type="Gene3D" id="1.25.40.10">
    <property type="entry name" value="Tetratricopeptide repeat domain"/>
    <property type="match status" value="2"/>
</dbReference>
<dbReference type="EMBL" id="WTYF01000004">
    <property type="protein sequence ID" value="MXO50252.1"/>
    <property type="molecule type" value="Genomic_DNA"/>
</dbReference>
<evidence type="ECO:0000259" key="6">
    <source>
        <dbReference type="Pfam" id="PF12969"/>
    </source>
</evidence>
<dbReference type="InterPro" id="IPR011990">
    <property type="entry name" value="TPR-like_helical_dom_sf"/>
</dbReference>
<feature type="domain" description="DUF3857" evidence="6">
    <location>
        <begin position="70"/>
        <end position="232"/>
    </location>
</feature>
<dbReference type="SUPFAM" id="SSF48452">
    <property type="entry name" value="TPR-like"/>
    <property type="match status" value="2"/>
</dbReference>
<keyword evidence="4" id="KW-0732">Signal</keyword>
<dbReference type="PANTHER" id="PTHR44858:SF1">
    <property type="entry name" value="UDP-N-ACETYLGLUCOSAMINE--PEPTIDE N-ACETYLGLUCOSAMINYLTRANSFERASE SPINDLY-RELATED"/>
    <property type="match status" value="1"/>
</dbReference>
<accession>A0A844XZD2</accession>
<proteinExistence type="predicted"/>
<evidence type="ECO:0000256" key="4">
    <source>
        <dbReference type="SAM" id="SignalP"/>
    </source>
</evidence>
<protein>
    <submittedName>
        <fullName evidence="7">DUF3857 domain-containing protein</fullName>
    </submittedName>
</protein>
<feature type="signal peptide" evidence="4">
    <location>
        <begin position="1"/>
        <end position="30"/>
    </location>
</feature>
<feature type="chain" id="PRO_5032800080" evidence="4">
    <location>
        <begin position="31"/>
        <end position="936"/>
    </location>
</feature>
<dbReference type="Pfam" id="PF01841">
    <property type="entry name" value="Transglut_core"/>
    <property type="match status" value="1"/>
</dbReference>
<dbReference type="SMART" id="SM00028">
    <property type="entry name" value="TPR"/>
    <property type="match status" value="2"/>
</dbReference>
<dbReference type="InterPro" id="IPR038765">
    <property type="entry name" value="Papain-like_cys_pep_sf"/>
</dbReference>
<evidence type="ECO:0000256" key="1">
    <source>
        <dbReference type="ARBA" id="ARBA00022737"/>
    </source>
</evidence>
<evidence type="ECO:0000313" key="8">
    <source>
        <dbReference type="Proteomes" id="UP000444185"/>
    </source>
</evidence>
<reference evidence="7 8" key="1">
    <citation type="submission" date="2019-12" db="EMBL/GenBank/DDBJ databases">
        <title>Genomic-based taxomic classification of the family Erythrobacteraceae.</title>
        <authorList>
            <person name="Xu L."/>
        </authorList>
    </citation>
    <scope>NUCLEOTIDE SEQUENCE [LARGE SCALE GENOMIC DNA]</scope>
    <source>
        <strain evidence="7 8">DSM 16225</strain>
    </source>
</reference>
<evidence type="ECO:0000256" key="2">
    <source>
        <dbReference type="ARBA" id="ARBA00022803"/>
    </source>
</evidence>
<organism evidence="7 8">
    <name type="scientific">Qipengyuania gaetbuli</name>
    <dbReference type="NCBI Taxonomy" id="266952"/>
    <lineage>
        <taxon>Bacteria</taxon>
        <taxon>Pseudomonadati</taxon>
        <taxon>Pseudomonadota</taxon>
        <taxon>Alphaproteobacteria</taxon>
        <taxon>Sphingomonadales</taxon>
        <taxon>Erythrobacteraceae</taxon>
        <taxon>Qipengyuania</taxon>
    </lineage>
</organism>
<keyword evidence="1" id="KW-0677">Repeat</keyword>
<gene>
    <name evidence="7" type="ORF">GRI42_02920</name>
</gene>
<evidence type="ECO:0000313" key="7">
    <source>
        <dbReference type="EMBL" id="MXO50252.1"/>
    </source>
</evidence>
<dbReference type="OrthoDB" id="98874at2"/>
<dbReference type="AlphaFoldDB" id="A0A844XZD2"/>
<name>A0A844XZD2_9SPHN</name>
<dbReference type="SUPFAM" id="SSF54001">
    <property type="entry name" value="Cysteine proteinases"/>
    <property type="match status" value="1"/>
</dbReference>
<dbReference type="Proteomes" id="UP000444185">
    <property type="component" value="Unassembled WGS sequence"/>
</dbReference>
<feature type="repeat" description="TPR" evidence="3">
    <location>
        <begin position="857"/>
        <end position="890"/>
    </location>
</feature>
<feature type="domain" description="Transglutaminase-like" evidence="5">
    <location>
        <begin position="289"/>
        <end position="391"/>
    </location>
</feature>
<keyword evidence="8" id="KW-1185">Reference proteome</keyword>
<keyword evidence="2 3" id="KW-0802">TPR repeat</keyword>
<dbReference type="Gene3D" id="3.10.620.30">
    <property type="match status" value="1"/>
</dbReference>
<dbReference type="Gene3D" id="2.60.40.3140">
    <property type="match status" value="1"/>
</dbReference>
<dbReference type="InterPro" id="IPR024618">
    <property type="entry name" value="DUF3857"/>
</dbReference>
<evidence type="ECO:0000256" key="3">
    <source>
        <dbReference type="PROSITE-ProRule" id="PRU00339"/>
    </source>
</evidence>
<comment type="caution">
    <text evidence="7">The sequence shown here is derived from an EMBL/GenBank/DDBJ whole genome shotgun (WGS) entry which is preliminary data.</text>
</comment>
<evidence type="ECO:0000259" key="5">
    <source>
        <dbReference type="Pfam" id="PF01841"/>
    </source>
</evidence>
<dbReference type="PANTHER" id="PTHR44858">
    <property type="entry name" value="TETRATRICOPEPTIDE REPEAT PROTEIN 6"/>
    <property type="match status" value="1"/>
</dbReference>
<dbReference type="RefSeq" id="WP_160606762.1">
    <property type="nucleotide sequence ID" value="NZ_WTYF01000004.1"/>
</dbReference>
<dbReference type="Pfam" id="PF12969">
    <property type="entry name" value="DUF3857"/>
    <property type="match status" value="1"/>
</dbReference>
<dbReference type="InterPro" id="IPR019734">
    <property type="entry name" value="TPR_rpt"/>
</dbReference>
<sequence>MNDQSIQSAAKISLATGAAIWLALAAPAHAGDKVIYGDAPEWVDKVALSRVNVESDPSALIYDWQHRLENGVVSEYADTAIRIDNPDLLMEHGTVTLAWLPDKGDLTVHQVQIIRGAEIIDVIASGAQFDVLRREQGLEQRLLDGQLTATLAVPGLQVGDILRVSHTVTIADQALGKEMQSSQYLVPAPWQVGFSRAIVSWPEGTDVYFGAEDFARLPQPVTRDGYRTLTVSLPIAEPPEMPGDAPSRFNRDPILRVGTFADWQELSRSFAPHYEKAAKVADDSAVAAKAREIMAKTGDPLERTALALRLVQDEVSYLLNGLDGGNYMPQSAAETWEKRYGDCKAKSVLLYSLLSRMGIDARPVLVTTMGGDALPELLPIPGNFDHMIVHANVGGTDYWLDGTSTATRLTNIGEVPAFYYALPLSEGGSGLVPMTQRRQPWPDMVMDLTSDYSAGVDFPALFTLKMSIYGARGAGFRAAADEADEDKLKQFAQGFSTGPGGAVTSVTLEYDDEAAAGVLEVKGVMPGDFTWRDGRLRLSSDQSEQYNFNPDRARSEWRDIPVFTPGPQYNRIAATLILPEGLEGFENTGPESIDTGFANTTLKGVTRHVGNKVTYNVDVWQDLGEVPASELPAHKRKVREINSIKSELLAPENFAWRWEFDAKELARRTAPLVEAYDKAVAFASSDDWGPLSQRASFRAQIFDWKGVLEDLDTLIENQPSANLYSWRGAVHEALGNREAGIADAQMAYDLDPASAYAFSLAEMLAYAGKRDEALELLDSLPVGDDEEGSFASTYATVAGLAGRTQDALEVLSRQVAAKPTNASVLNADCWFRGLFDIEAEGAMPTCTKAIERASNSAPMLDSRAMVSYRLGNFDAALKDLDSALELAPNLSASLYLRGIVRLEKGDKGGRVDVERALRMAPELAARYAAHGVAPRK</sequence>
<dbReference type="PROSITE" id="PS50005">
    <property type="entry name" value="TPR"/>
    <property type="match status" value="1"/>
</dbReference>
<dbReference type="InterPro" id="IPR050498">
    <property type="entry name" value="Ycf3"/>
</dbReference>
<dbReference type="InterPro" id="IPR002931">
    <property type="entry name" value="Transglutaminase-like"/>
</dbReference>